<dbReference type="PRINTS" id="PR00081">
    <property type="entry name" value="GDHRDH"/>
</dbReference>
<evidence type="ECO:0000256" key="4">
    <source>
        <dbReference type="ARBA" id="ARBA00023002"/>
    </source>
</evidence>
<evidence type="ECO:0000313" key="10">
    <source>
        <dbReference type="Proteomes" id="UP000326757"/>
    </source>
</evidence>
<evidence type="ECO:0000256" key="7">
    <source>
        <dbReference type="ARBA" id="ARBA00069153"/>
    </source>
</evidence>
<evidence type="ECO:0000256" key="8">
    <source>
        <dbReference type="ARBA" id="ARBA00074993"/>
    </source>
</evidence>
<accession>A0A5N6JTD1</accession>
<dbReference type="GO" id="GO:0016491">
    <property type="term" value="F:oxidoreductase activity"/>
    <property type="evidence" value="ECO:0007669"/>
    <property type="project" value="UniProtKB-KW"/>
</dbReference>
<proteinExistence type="inferred from homology"/>
<keyword evidence="10" id="KW-1185">Reference proteome</keyword>
<gene>
    <name evidence="9" type="ORF">EYC80_008074</name>
</gene>
<dbReference type="PANTHER" id="PTHR43639:SF1">
    <property type="entry name" value="SHORT-CHAIN DEHYDROGENASE_REDUCTASE FAMILY PROTEIN"/>
    <property type="match status" value="1"/>
</dbReference>
<name>A0A5N6JTD1_MONLA</name>
<dbReference type="InterPro" id="IPR002347">
    <property type="entry name" value="SDR_fam"/>
</dbReference>
<reference evidence="9 10" key="1">
    <citation type="submission" date="2019-06" db="EMBL/GenBank/DDBJ databases">
        <title>Genome Sequence of the Brown Rot Fungal Pathogen Monilinia laxa.</title>
        <authorList>
            <person name="De Miccolis Angelini R.M."/>
            <person name="Landi L."/>
            <person name="Abate D."/>
            <person name="Pollastro S."/>
            <person name="Romanazzi G."/>
            <person name="Faretra F."/>
        </authorList>
    </citation>
    <scope>NUCLEOTIDE SEQUENCE [LARGE SCALE GENOMIC DNA]</scope>
    <source>
        <strain evidence="9 10">Mlax316</strain>
    </source>
</reference>
<dbReference type="AlphaFoldDB" id="A0A5N6JTD1"/>
<evidence type="ECO:0000256" key="3">
    <source>
        <dbReference type="ARBA" id="ARBA00022857"/>
    </source>
</evidence>
<comment type="pathway">
    <text evidence="1">Hormone biosynthesis.</text>
</comment>
<dbReference type="Pfam" id="PF13561">
    <property type="entry name" value="adh_short_C2"/>
    <property type="match status" value="1"/>
</dbReference>
<dbReference type="SUPFAM" id="SSF51735">
    <property type="entry name" value="NAD(P)-binding Rossmann-fold domains"/>
    <property type="match status" value="1"/>
</dbReference>
<sequence>MSSTSELKVLGSRLKNKVAIVTGGGSGFGEGIARRFAEEGCKVIIADIDSVGGMRVASVRPHSMLFVKMDVTSEEDWERMLETTLAKWGRVDICVNNAGTSYKSKPTLDVIEDEFDRVFNVNVKSIFYATRHFIPNVINQGEGGSMINIASIGATRPRPGLVWYNASKGAVNNATKGLAAEYGSKNIRINSICPLLAATGLFSTLTGMDDTPENRDKFLFNVPLGRICTAEDVANYCLFLASDESKFVTGTCLEVDGGRGSGKEAISETVANTDTYLFNKYCEGVKNQI</sequence>
<dbReference type="NCBIfam" id="NF005559">
    <property type="entry name" value="PRK07231.1"/>
    <property type="match status" value="1"/>
</dbReference>
<evidence type="ECO:0000313" key="9">
    <source>
        <dbReference type="EMBL" id="KAB8292333.1"/>
    </source>
</evidence>
<dbReference type="Proteomes" id="UP000326757">
    <property type="component" value="Unassembled WGS sequence"/>
</dbReference>
<dbReference type="PRINTS" id="PR00080">
    <property type="entry name" value="SDRFAMILY"/>
</dbReference>
<evidence type="ECO:0000256" key="2">
    <source>
        <dbReference type="ARBA" id="ARBA00006484"/>
    </source>
</evidence>
<comment type="caution">
    <text evidence="9">The sequence shown here is derived from an EMBL/GenBank/DDBJ whole genome shotgun (WGS) entry which is preliminary data.</text>
</comment>
<keyword evidence="4" id="KW-0560">Oxidoreductase</keyword>
<organism evidence="9 10">
    <name type="scientific">Monilinia laxa</name>
    <name type="common">Brown rot fungus</name>
    <name type="synonym">Sclerotinia laxa</name>
    <dbReference type="NCBI Taxonomy" id="61186"/>
    <lineage>
        <taxon>Eukaryota</taxon>
        <taxon>Fungi</taxon>
        <taxon>Dikarya</taxon>
        <taxon>Ascomycota</taxon>
        <taxon>Pezizomycotina</taxon>
        <taxon>Leotiomycetes</taxon>
        <taxon>Helotiales</taxon>
        <taxon>Sclerotiniaceae</taxon>
        <taxon>Monilinia</taxon>
    </lineage>
</organism>
<dbReference type="GO" id="GO:0009688">
    <property type="term" value="P:abscisic acid biosynthetic process"/>
    <property type="evidence" value="ECO:0007669"/>
    <property type="project" value="UniProtKB-ARBA"/>
</dbReference>
<keyword evidence="3" id="KW-0521">NADP</keyword>
<dbReference type="EMBL" id="VIGI01000013">
    <property type="protein sequence ID" value="KAB8292333.1"/>
    <property type="molecule type" value="Genomic_DNA"/>
</dbReference>
<dbReference type="OrthoDB" id="294295at2759"/>
<comment type="similarity">
    <text evidence="2">Belongs to the short-chain dehydrogenases/reductases (SDR) family.</text>
</comment>
<dbReference type="PANTHER" id="PTHR43639">
    <property type="entry name" value="OXIDOREDUCTASE, SHORT-CHAIN DEHYDROGENASE/REDUCTASE FAMILY (AFU_ORTHOLOGUE AFUA_5G02870)"/>
    <property type="match status" value="1"/>
</dbReference>
<keyword evidence="5" id="KW-0843">Virulence</keyword>
<evidence type="ECO:0000256" key="1">
    <source>
        <dbReference type="ARBA" id="ARBA00004972"/>
    </source>
</evidence>
<dbReference type="FunFam" id="3.40.50.720:FF:000084">
    <property type="entry name" value="Short-chain dehydrogenase reductase"/>
    <property type="match status" value="1"/>
</dbReference>
<dbReference type="InterPro" id="IPR036291">
    <property type="entry name" value="NAD(P)-bd_dom_sf"/>
</dbReference>
<protein>
    <recommendedName>
        <fullName evidence="6">Short-chain dehydrogenase/reductase ABA4</fullName>
    </recommendedName>
    <alternativeName>
        <fullName evidence="8">Abscisic acid biosynthesis cluster protein 4</fullName>
    </alternativeName>
    <alternativeName>
        <fullName evidence="7">Short-chain dehydrogenase/reductase aba4</fullName>
    </alternativeName>
</protein>
<evidence type="ECO:0000256" key="6">
    <source>
        <dbReference type="ARBA" id="ARBA00068707"/>
    </source>
</evidence>
<dbReference type="Gene3D" id="3.40.50.720">
    <property type="entry name" value="NAD(P)-binding Rossmann-like Domain"/>
    <property type="match status" value="1"/>
</dbReference>
<evidence type="ECO:0000256" key="5">
    <source>
        <dbReference type="ARBA" id="ARBA00023026"/>
    </source>
</evidence>